<dbReference type="InterPro" id="IPR036291">
    <property type="entry name" value="NAD(P)-bd_dom_sf"/>
</dbReference>
<dbReference type="Pfam" id="PF13460">
    <property type="entry name" value="NAD_binding_10"/>
    <property type="match status" value="1"/>
</dbReference>
<dbReference type="AlphaFoldDB" id="A0AAD2G1V5"/>
<dbReference type="PANTHER" id="PTHR15020:SF11">
    <property type="entry name" value="OS06G0360300 PROTEIN"/>
    <property type="match status" value="1"/>
</dbReference>
<dbReference type="InterPro" id="IPR016040">
    <property type="entry name" value="NAD(P)-bd_dom"/>
</dbReference>
<dbReference type="SUPFAM" id="SSF51735">
    <property type="entry name" value="NAD(P)-binding Rossmann-fold domains"/>
    <property type="match status" value="1"/>
</dbReference>
<comment type="caution">
    <text evidence="3">The sequence shown here is derived from an EMBL/GenBank/DDBJ whole genome shotgun (WGS) entry which is preliminary data.</text>
</comment>
<sequence>MRTAFLLSLLPCALAFSSSLAPMGKATSALHSLASEDEASSFSRREAIQAGVASATTLAGLFVMPQLGIAEEETRATSIKNVVVAGATGQTGSRVFERLVAQNFVTTGGVRNVAKASKSLQGNLKQLDVVEDSIDSLTETLKGADGLIIACGMNPGKNLLRMSAAAHEVDNIGTCKLISAAKNAGVKKVVMVSSILTDGRAWGQENSPGFVATNAFGGALDEKLVSEKFLRASGLDYTIVRPGGLKAKAPTGELSINPENTLNSGEISRDLVADVSIACLNDPEASNKVLEIFEDEEKPAKVFNGLVM</sequence>
<evidence type="ECO:0000313" key="3">
    <source>
        <dbReference type="EMBL" id="CAJ1959921.1"/>
    </source>
</evidence>
<dbReference type="EMBL" id="CAKOGP040002031">
    <property type="protein sequence ID" value="CAJ1959921.1"/>
    <property type="molecule type" value="Genomic_DNA"/>
</dbReference>
<evidence type="ECO:0000259" key="2">
    <source>
        <dbReference type="Pfam" id="PF13460"/>
    </source>
</evidence>
<name>A0AAD2G1V5_9STRA</name>
<feature type="domain" description="NAD(P)-binding" evidence="2">
    <location>
        <begin position="86"/>
        <end position="283"/>
    </location>
</feature>
<proteinExistence type="predicted"/>
<dbReference type="Proteomes" id="UP001295423">
    <property type="component" value="Unassembled WGS sequence"/>
</dbReference>
<dbReference type="CDD" id="cd05243">
    <property type="entry name" value="SDR_a5"/>
    <property type="match status" value="1"/>
</dbReference>
<dbReference type="PANTHER" id="PTHR15020">
    <property type="entry name" value="FLAVIN REDUCTASE-RELATED"/>
    <property type="match status" value="1"/>
</dbReference>
<protein>
    <recommendedName>
        <fullName evidence="2">NAD(P)-binding domain-containing protein</fullName>
    </recommendedName>
</protein>
<feature type="chain" id="PRO_5041973851" description="NAD(P)-binding domain-containing protein" evidence="1">
    <location>
        <begin position="16"/>
        <end position="308"/>
    </location>
</feature>
<gene>
    <name evidence="3" type="ORF">CYCCA115_LOCUS18338</name>
</gene>
<keyword evidence="4" id="KW-1185">Reference proteome</keyword>
<feature type="signal peptide" evidence="1">
    <location>
        <begin position="1"/>
        <end position="15"/>
    </location>
</feature>
<organism evidence="3 4">
    <name type="scientific">Cylindrotheca closterium</name>
    <dbReference type="NCBI Taxonomy" id="2856"/>
    <lineage>
        <taxon>Eukaryota</taxon>
        <taxon>Sar</taxon>
        <taxon>Stramenopiles</taxon>
        <taxon>Ochrophyta</taxon>
        <taxon>Bacillariophyta</taxon>
        <taxon>Bacillariophyceae</taxon>
        <taxon>Bacillariophycidae</taxon>
        <taxon>Bacillariales</taxon>
        <taxon>Bacillariaceae</taxon>
        <taxon>Cylindrotheca</taxon>
    </lineage>
</organism>
<accession>A0AAD2G1V5</accession>
<evidence type="ECO:0000313" key="4">
    <source>
        <dbReference type="Proteomes" id="UP001295423"/>
    </source>
</evidence>
<dbReference type="Gene3D" id="3.40.50.720">
    <property type="entry name" value="NAD(P)-binding Rossmann-like Domain"/>
    <property type="match status" value="1"/>
</dbReference>
<keyword evidence="1" id="KW-0732">Signal</keyword>
<evidence type="ECO:0000256" key="1">
    <source>
        <dbReference type="SAM" id="SignalP"/>
    </source>
</evidence>
<reference evidence="3" key="1">
    <citation type="submission" date="2023-08" db="EMBL/GenBank/DDBJ databases">
        <authorList>
            <person name="Audoor S."/>
            <person name="Bilcke G."/>
        </authorList>
    </citation>
    <scope>NUCLEOTIDE SEQUENCE</scope>
</reference>